<proteinExistence type="predicted"/>
<reference evidence="1 2" key="1">
    <citation type="journal article" date="2016" name="Nat. Commun.">
        <title>Thousands of microbial genomes shed light on interconnected biogeochemical processes in an aquifer system.</title>
        <authorList>
            <person name="Anantharaman K."/>
            <person name="Brown C.T."/>
            <person name="Hug L.A."/>
            <person name="Sharon I."/>
            <person name="Castelle C.J."/>
            <person name="Probst A.J."/>
            <person name="Thomas B.C."/>
            <person name="Singh A."/>
            <person name="Wilkins M.J."/>
            <person name="Karaoz U."/>
            <person name="Brodie E.L."/>
            <person name="Williams K.H."/>
            <person name="Hubbard S.S."/>
            <person name="Banfield J.F."/>
        </authorList>
    </citation>
    <scope>NUCLEOTIDE SEQUENCE [LARGE SCALE GENOMIC DNA]</scope>
</reference>
<evidence type="ECO:0000313" key="1">
    <source>
        <dbReference type="EMBL" id="OGY97088.1"/>
    </source>
</evidence>
<gene>
    <name evidence="1" type="ORF">A2128_02425</name>
</gene>
<dbReference type="InterPro" id="IPR014729">
    <property type="entry name" value="Rossmann-like_a/b/a_fold"/>
</dbReference>
<protein>
    <submittedName>
        <fullName evidence="1">Uncharacterized protein</fullName>
    </submittedName>
</protein>
<comment type="caution">
    <text evidence="1">The sequence shown here is derived from an EMBL/GenBank/DDBJ whole genome shotgun (WGS) entry which is preliminary data.</text>
</comment>
<dbReference type="EMBL" id="MHKV01000023">
    <property type="protein sequence ID" value="OGY97088.1"/>
    <property type="molecule type" value="Genomic_DNA"/>
</dbReference>
<dbReference type="SUPFAM" id="SSF52402">
    <property type="entry name" value="Adenine nucleotide alpha hydrolases-like"/>
    <property type="match status" value="1"/>
</dbReference>
<accession>A0A1G2C6T2</accession>
<name>A0A1G2C6T2_9BACT</name>
<dbReference type="AlphaFoldDB" id="A0A1G2C6T2"/>
<dbReference type="Gene3D" id="3.40.50.620">
    <property type="entry name" value="HUPs"/>
    <property type="match status" value="1"/>
</dbReference>
<dbReference type="Proteomes" id="UP000176349">
    <property type="component" value="Unassembled WGS sequence"/>
</dbReference>
<evidence type="ECO:0000313" key="2">
    <source>
        <dbReference type="Proteomes" id="UP000176349"/>
    </source>
</evidence>
<sequence length="362" mass="40893">MRVTREGLALTLHAPAGRERLALTGGYPDGLFARFLFAQVGLMHLAAAHLPPVLDPDFWVAPEIARLIGKMYRSEGRRPPKIRSGNDFFKMEYVLPRTDSKKVAVSYSGGKDSIWNLWHASRDRGMENVLLVHVHGLNTANASRELAYTRRQAQAYGVPHLRVLDLVNSSGLKGYMVMRSRDIFMAALAIPSALEFGASKVYIEGFAETSPDEPFSGQERNMRFFNLTLQALGIPVQVAWKNRTEMGVMEDLLRHKPEWLPHVVNCFSAPLYQPGIRRSWARNASSFPLYDSQCGSCVKCRITNLGRVLHDKELRRTTRPEDVRYFLANTAAWMRGKGVTHADMIGGSFTRDFKHARREFSV</sequence>
<organism evidence="1 2">
    <name type="scientific">Candidatus Liptonbacteria bacterium GWC1_60_9</name>
    <dbReference type="NCBI Taxonomy" id="1798645"/>
    <lineage>
        <taxon>Bacteria</taxon>
        <taxon>Candidatus Liptoniibacteriota</taxon>
    </lineage>
</organism>